<organism evidence="1 2">
    <name type="scientific">Aquincola tertiaricarbonis</name>
    <dbReference type="NCBI Taxonomy" id="391953"/>
    <lineage>
        <taxon>Bacteria</taxon>
        <taxon>Pseudomonadati</taxon>
        <taxon>Pseudomonadota</taxon>
        <taxon>Betaproteobacteria</taxon>
        <taxon>Burkholderiales</taxon>
        <taxon>Sphaerotilaceae</taxon>
        <taxon>Aquincola</taxon>
    </lineage>
</organism>
<dbReference type="Proteomes" id="UP001056201">
    <property type="component" value="Chromosome 2"/>
</dbReference>
<dbReference type="PANTHER" id="PTHR33747">
    <property type="entry name" value="UPF0225 PROTEIN SCO1677"/>
    <property type="match status" value="1"/>
</dbReference>
<evidence type="ECO:0000313" key="2">
    <source>
        <dbReference type="Proteomes" id="UP001056201"/>
    </source>
</evidence>
<dbReference type="InterPro" id="IPR036255">
    <property type="entry name" value="YgfB-like_sf"/>
</dbReference>
<dbReference type="Pfam" id="PF02810">
    <property type="entry name" value="SEC-C"/>
    <property type="match status" value="1"/>
</dbReference>
<dbReference type="SUPFAM" id="SSF103642">
    <property type="entry name" value="Sec-C motif"/>
    <property type="match status" value="1"/>
</dbReference>
<protein>
    <submittedName>
        <fullName evidence="1">UPF0149 family protein</fullName>
    </submittedName>
</protein>
<gene>
    <name evidence="1" type="ORF">MW290_15055</name>
</gene>
<dbReference type="EMBL" id="CP097636">
    <property type="protein sequence ID" value="URI10333.1"/>
    <property type="molecule type" value="Genomic_DNA"/>
</dbReference>
<keyword evidence="2" id="KW-1185">Reference proteome</keyword>
<dbReference type="PANTHER" id="PTHR33747:SF1">
    <property type="entry name" value="ADENYLATE CYCLASE-ASSOCIATED CAP C-TERMINAL DOMAIN-CONTAINING PROTEIN"/>
    <property type="match status" value="1"/>
</dbReference>
<dbReference type="RefSeq" id="WP_250198537.1">
    <property type="nucleotide sequence ID" value="NZ_CP097636.1"/>
</dbReference>
<proteinExistence type="predicted"/>
<sequence length="238" mass="26730">MKLDLTDAELDELDTLLTQTPEPAEPLDAIMLDGYLCGVLVQPRIVPIEEWLPPIFDLETGTLPEGVDPAWLARCRSLIERRHAALNAALVDDGWFDPLVVDLDRSAPVSEYEPQVSEASRALMPWVAGFHWAQERFPGLLELDDDGVQLALSRLYRHLPAETDEDKEIIATLDREHPLADIDAGIEDLVHAVYDLWDQTSEARYKVETVRRDEPKVGRNDPCPCGSGKKFKQCHGRG</sequence>
<dbReference type="Gene3D" id="3.10.450.50">
    <property type="match status" value="1"/>
</dbReference>
<dbReference type="InterPro" id="IPR004027">
    <property type="entry name" value="SEC_C_motif"/>
</dbReference>
<dbReference type="SUPFAM" id="SSF101327">
    <property type="entry name" value="YgfB-like"/>
    <property type="match status" value="1"/>
</dbReference>
<accession>A0ABY4SBG0</accession>
<dbReference type="Pfam" id="PF03695">
    <property type="entry name" value="UPF0149"/>
    <property type="match status" value="1"/>
</dbReference>
<dbReference type="InterPro" id="IPR011978">
    <property type="entry name" value="YgfB-like"/>
</dbReference>
<evidence type="ECO:0000313" key="1">
    <source>
        <dbReference type="EMBL" id="URI10333.1"/>
    </source>
</evidence>
<reference evidence="1" key="1">
    <citation type="submission" date="2022-05" db="EMBL/GenBank/DDBJ databases">
        <title>An RpoN-dependent PEP-CTERM gene is involved in floc formation of an Aquincola tertiaricarbonis strain.</title>
        <authorList>
            <person name="Qiu D."/>
            <person name="Xia M."/>
        </authorList>
    </citation>
    <scope>NUCLEOTIDE SEQUENCE</scope>
    <source>
        <strain evidence="1">RN12</strain>
    </source>
</reference>
<name>A0ABY4SBG0_AQUTE</name>